<evidence type="ECO:0000313" key="2">
    <source>
        <dbReference type="EMBL" id="TDL14260.1"/>
    </source>
</evidence>
<keyword evidence="1" id="KW-0472">Membrane</keyword>
<dbReference type="AlphaFoldDB" id="A0A4Y7PIL7"/>
<accession>A0A4Y7PIL7</accession>
<gene>
    <name evidence="2" type="ORF">BD410DRAFT_734356</name>
</gene>
<dbReference type="VEuPathDB" id="FungiDB:BD410DRAFT_734356"/>
<evidence type="ECO:0008006" key="4">
    <source>
        <dbReference type="Google" id="ProtNLM"/>
    </source>
</evidence>
<evidence type="ECO:0000313" key="3">
    <source>
        <dbReference type="Proteomes" id="UP000294933"/>
    </source>
</evidence>
<organism evidence="2 3">
    <name type="scientific">Rickenella mellea</name>
    <dbReference type="NCBI Taxonomy" id="50990"/>
    <lineage>
        <taxon>Eukaryota</taxon>
        <taxon>Fungi</taxon>
        <taxon>Dikarya</taxon>
        <taxon>Basidiomycota</taxon>
        <taxon>Agaricomycotina</taxon>
        <taxon>Agaricomycetes</taxon>
        <taxon>Hymenochaetales</taxon>
        <taxon>Rickenellaceae</taxon>
        <taxon>Rickenella</taxon>
    </lineage>
</organism>
<evidence type="ECO:0000256" key="1">
    <source>
        <dbReference type="SAM" id="Phobius"/>
    </source>
</evidence>
<dbReference type="Proteomes" id="UP000294933">
    <property type="component" value="Unassembled WGS sequence"/>
</dbReference>
<proteinExistence type="predicted"/>
<dbReference type="OrthoDB" id="2501127at2759"/>
<keyword evidence="1" id="KW-1133">Transmembrane helix</keyword>
<keyword evidence="3" id="KW-1185">Reference proteome</keyword>
<reference evidence="2 3" key="1">
    <citation type="submission" date="2018-06" db="EMBL/GenBank/DDBJ databases">
        <title>A transcriptomic atlas of mushroom development highlights an independent origin of complex multicellularity.</title>
        <authorList>
            <consortium name="DOE Joint Genome Institute"/>
            <person name="Krizsan K."/>
            <person name="Almasi E."/>
            <person name="Merenyi Z."/>
            <person name="Sahu N."/>
            <person name="Viragh M."/>
            <person name="Koszo T."/>
            <person name="Mondo S."/>
            <person name="Kiss B."/>
            <person name="Balint B."/>
            <person name="Kues U."/>
            <person name="Barry K."/>
            <person name="Hegedus J.C."/>
            <person name="Henrissat B."/>
            <person name="Johnson J."/>
            <person name="Lipzen A."/>
            <person name="Ohm R."/>
            <person name="Nagy I."/>
            <person name="Pangilinan J."/>
            <person name="Yan J."/>
            <person name="Xiong Y."/>
            <person name="Grigoriev I.V."/>
            <person name="Hibbett D.S."/>
            <person name="Nagy L.G."/>
        </authorList>
    </citation>
    <scope>NUCLEOTIDE SEQUENCE [LARGE SCALE GENOMIC DNA]</scope>
    <source>
        <strain evidence="2 3">SZMC22713</strain>
    </source>
</reference>
<sequence length="187" mass="21449">MAIVFPVVRAILYIVLWTFALITFALSAARLHYTTHLPKGDPLNHGHRFYDPIVAELLFTSLVTLFWAPFVIHMIHGRHEHRYMSKVWHELVGLSVLWLFWIVGAAVATSIWPNLPHVCPQFQACRILTAMVAFAWLGWITIFALLVVTLMYAMANSSWQEPAHGHWVREDPRASTYSSSQYPTHTV</sequence>
<keyword evidence="1" id="KW-0812">Transmembrane</keyword>
<feature type="transmembrane region" description="Helical" evidence="1">
    <location>
        <begin position="53"/>
        <end position="75"/>
    </location>
</feature>
<feature type="transmembrane region" description="Helical" evidence="1">
    <location>
        <begin position="127"/>
        <end position="153"/>
    </location>
</feature>
<feature type="transmembrane region" description="Helical" evidence="1">
    <location>
        <begin position="87"/>
        <end position="107"/>
    </location>
</feature>
<name>A0A4Y7PIL7_9AGAM</name>
<feature type="transmembrane region" description="Helical" evidence="1">
    <location>
        <begin position="12"/>
        <end position="33"/>
    </location>
</feature>
<protein>
    <recommendedName>
        <fullName evidence="4">MARVEL domain-containing protein</fullName>
    </recommendedName>
</protein>
<dbReference type="EMBL" id="ML170363">
    <property type="protein sequence ID" value="TDL14260.1"/>
    <property type="molecule type" value="Genomic_DNA"/>
</dbReference>